<proteinExistence type="inferred from homology"/>
<comment type="catalytic activity">
    <reaction evidence="1 7">
        <text>6-phospho-D-glucono-1,5-lactone + H2O = 6-phospho-D-gluconate + H(+)</text>
        <dbReference type="Rhea" id="RHEA:12556"/>
        <dbReference type="ChEBI" id="CHEBI:15377"/>
        <dbReference type="ChEBI" id="CHEBI:15378"/>
        <dbReference type="ChEBI" id="CHEBI:57955"/>
        <dbReference type="ChEBI" id="CHEBI:58759"/>
        <dbReference type="EC" id="3.1.1.31"/>
    </reaction>
</comment>
<dbReference type="Proteomes" id="UP000239648">
    <property type="component" value="Unassembled WGS sequence"/>
</dbReference>
<evidence type="ECO:0000259" key="8">
    <source>
        <dbReference type="Pfam" id="PF01182"/>
    </source>
</evidence>
<comment type="pathway">
    <text evidence="3 7">Carbohydrate degradation; pentose phosphate pathway; D-ribulose 5-phosphate from D-glucose 6-phosphate (oxidative stage): step 2/3.</text>
</comment>
<evidence type="ECO:0000313" key="9">
    <source>
        <dbReference type="EMBL" id="PPK50125.1"/>
    </source>
</evidence>
<dbReference type="EMBL" id="PTIT01000033">
    <property type="protein sequence ID" value="PPK50125.1"/>
    <property type="molecule type" value="Genomic_DNA"/>
</dbReference>
<evidence type="ECO:0000313" key="11">
    <source>
        <dbReference type="Proteomes" id="UP000239446"/>
    </source>
</evidence>
<dbReference type="Gene3D" id="3.40.50.1360">
    <property type="match status" value="1"/>
</dbReference>
<accession>A0A2S6G2N5</accession>
<dbReference type="EMBL" id="PTIU01000035">
    <property type="protein sequence ID" value="PPK52247.1"/>
    <property type="molecule type" value="Genomic_DNA"/>
</dbReference>
<protein>
    <recommendedName>
        <fullName evidence="6 7">6-phosphogluconolactonase</fullName>
        <shortName evidence="7">6PGL</shortName>
        <ecNumber evidence="5 7">3.1.1.31</ecNumber>
    </recommendedName>
</protein>
<comment type="caution">
    <text evidence="10">The sequence shown here is derived from an EMBL/GenBank/DDBJ whole genome shotgun (WGS) entry which is preliminary data.</text>
</comment>
<dbReference type="GO" id="GO:0005975">
    <property type="term" value="P:carbohydrate metabolic process"/>
    <property type="evidence" value="ECO:0007669"/>
    <property type="project" value="UniProtKB-UniRule"/>
</dbReference>
<dbReference type="GO" id="GO:0006098">
    <property type="term" value="P:pentose-phosphate shunt"/>
    <property type="evidence" value="ECO:0007669"/>
    <property type="project" value="UniProtKB-UniPathway"/>
</dbReference>
<reference evidence="9 12" key="1">
    <citation type="submission" date="2018-02" db="EMBL/GenBank/DDBJ databases">
        <title>Deep subsurface shale carbon reservoir microbial communities from Ohio and West Virginia, USA.</title>
        <authorList>
            <person name="Wrighton K."/>
        </authorList>
    </citation>
    <scope>NUCLEOTIDE SEQUENCE [LARGE SCALE GENOMIC DNA]</scope>
    <source>
        <strain evidence="9 12">UTICA-S1B6</strain>
    </source>
</reference>
<name>A0A2S6G2N5_9GAMM</name>
<dbReference type="OrthoDB" id="9810967at2"/>
<organism evidence="10 11">
    <name type="scientific">Marinobacter persicus</name>
    <dbReference type="NCBI Taxonomy" id="930118"/>
    <lineage>
        <taxon>Bacteria</taxon>
        <taxon>Pseudomonadati</taxon>
        <taxon>Pseudomonadota</taxon>
        <taxon>Gammaproteobacteria</taxon>
        <taxon>Pseudomonadales</taxon>
        <taxon>Marinobacteraceae</taxon>
        <taxon>Marinobacter</taxon>
    </lineage>
</organism>
<evidence type="ECO:0000313" key="12">
    <source>
        <dbReference type="Proteomes" id="UP000239648"/>
    </source>
</evidence>
<dbReference type="GO" id="GO:0017057">
    <property type="term" value="F:6-phosphogluconolactonase activity"/>
    <property type="evidence" value="ECO:0007669"/>
    <property type="project" value="UniProtKB-UniRule"/>
</dbReference>
<keyword evidence="7" id="KW-0378">Hydrolase</keyword>
<dbReference type="Proteomes" id="UP000239446">
    <property type="component" value="Unassembled WGS sequence"/>
</dbReference>
<evidence type="ECO:0000256" key="6">
    <source>
        <dbReference type="ARBA" id="ARBA00020337"/>
    </source>
</evidence>
<dbReference type="UniPathway" id="UPA00115">
    <property type="reaction ID" value="UER00409"/>
</dbReference>
<comment type="similarity">
    <text evidence="4 7">Belongs to the glucosamine/galactosamine-6-phosphate isomerase family. 6-phosphogluconolactonase subfamily.</text>
</comment>
<reference evidence="10 11" key="2">
    <citation type="submission" date="2018-02" db="EMBL/GenBank/DDBJ databases">
        <title>Subsurface microbial communities from deep shales in Ohio and West Virginia, USA.</title>
        <authorList>
            <person name="Wrighton K."/>
        </authorList>
    </citation>
    <scope>NUCLEOTIDE SEQUENCE [LARGE SCALE GENOMIC DNA]</scope>
    <source>
        <strain evidence="10 11">UTICA-S1B9</strain>
    </source>
</reference>
<evidence type="ECO:0000256" key="2">
    <source>
        <dbReference type="ARBA" id="ARBA00002681"/>
    </source>
</evidence>
<dbReference type="InterPro" id="IPR037171">
    <property type="entry name" value="NagB/RpiA_transferase-like"/>
</dbReference>
<dbReference type="Pfam" id="PF01182">
    <property type="entry name" value="Glucosamine_iso"/>
    <property type="match status" value="1"/>
</dbReference>
<evidence type="ECO:0000256" key="4">
    <source>
        <dbReference type="ARBA" id="ARBA00010662"/>
    </source>
</evidence>
<dbReference type="AlphaFoldDB" id="A0A2S6G2N5"/>
<evidence type="ECO:0000256" key="3">
    <source>
        <dbReference type="ARBA" id="ARBA00004961"/>
    </source>
</evidence>
<comment type="function">
    <text evidence="2 7">Hydrolysis of 6-phosphogluconolactone to 6-phosphogluconate.</text>
</comment>
<gene>
    <name evidence="7" type="primary">pgl</name>
    <name evidence="10" type="ORF">B0H24_10355</name>
    <name evidence="9" type="ORF">BY455_1335</name>
</gene>
<dbReference type="EC" id="3.1.1.31" evidence="5 7"/>
<dbReference type="NCBIfam" id="TIGR01198">
    <property type="entry name" value="pgl"/>
    <property type="match status" value="1"/>
</dbReference>
<evidence type="ECO:0000313" key="10">
    <source>
        <dbReference type="EMBL" id="PPK52247.1"/>
    </source>
</evidence>
<dbReference type="InterPro" id="IPR006148">
    <property type="entry name" value="Glc/Gal-6P_isomerase"/>
</dbReference>
<sequence>MKTSELALPEGVEILASDTPEESAEALAEAVSAELRQRLSRADRVSLVVSGGSTPVPLFDALSRAELDWPRVTVLLADERWVPESDPASNTALVKARLLQNRAAAAQWLQLFVPGAAPRQGVSQIESRLAELELPLDVLILGLGSDGHTASLFPDAPELMQGLAPKDGQRVAIMTPPSQAQTRVTLTLPVLMSARFTALHVRGEEKLRTLARATVDPGNWEAMPIRALLRPGLNIYWSR</sequence>
<dbReference type="CDD" id="cd01400">
    <property type="entry name" value="6PGL"/>
    <property type="match status" value="1"/>
</dbReference>
<keyword evidence="12" id="KW-1185">Reference proteome</keyword>
<feature type="domain" description="Glucosamine/galactosamine-6-phosphate isomerase" evidence="8">
    <location>
        <begin position="19"/>
        <end position="233"/>
    </location>
</feature>
<evidence type="ECO:0000256" key="7">
    <source>
        <dbReference type="RuleBase" id="RU365095"/>
    </source>
</evidence>
<evidence type="ECO:0000256" key="1">
    <source>
        <dbReference type="ARBA" id="ARBA00000832"/>
    </source>
</evidence>
<dbReference type="RefSeq" id="WP_104417351.1">
    <property type="nucleotide sequence ID" value="NZ_PTIT01000033.1"/>
</dbReference>
<dbReference type="PANTHER" id="PTHR11054:SF0">
    <property type="entry name" value="6-PHOSPHOGLUCONOLACTONASE"/>
    <property type="match status" value="1"/>
</dbReference>
<dbReference type="InterPro" id="IPR005900">
    <property type="entry name" value="6-phosphogluconolactonase_DevB"/>
</dbReference>
<dbReference type="PANTHER" id="PTHR11054">
    <property type="entry name" value="6-PHOSPHOGLUCONOLACTONASE"/>
    <property type="match status" value="1"/>
</dbReference>
<dbReference type="SUPFAM" id="SSF100950">
    <property type="entry name" value="NagB/RpiA/CoA transferase-like"/>
    <property type="match status" value="1"/>
</dbReference>
<dbReference type="InterPro" id="IPR039104">
    <property type="entry name" value="6PGL"/>
</dbReference>
<evidence type="ECO:0000256" key="5">
    <source>
        <dbReference type="ARBA" id="ARBA00013198"/>
    </source>
</evidence>